<dbReference type="STRING" id="754477.Q7C_2559"/>
<feature type="chain" id="PRO_5003654241" evidence="3">
    <location>
        <begin position="22"/>
        <end position="467"/>
    </location>
</feature>
<feature type="signal peptide" evidence="3">
    <location>
        <begin position="1"/>
        <end position="21"/>
    </location>
</feature>
<dbReference type="Gene3D" id="3.40.710.10">
    <property type="entry name" value="DD-peptidase/beta-lactamase superfamily"/>
    <property type="match status" value="2"/>
</dbReference>
<dbReference type="GO" id="GO:0009002">
    <property type="term" value="F:serine-type D-Ala-D-Ala carboxypeptidase activity"/>
    <property type="evidence" value="ECO:0007669"/>
    <property type="project" value="UniProtKB-EC"/>
</dbReference>
<keyword evidence="4" id="KW-0121">Carboxypeptidase</keyword>
<dbReference type="EC" id="3.4.16.4" evidence="4"/>
<dbReference type="PRINTS" id="PR00922">
    <property type="entry name" value="DADACBPTASE3"/>
</dbReference>
<dbReference type="Proteomes" id="UP000009145">
    <property type="component" value="Chromosome"/>
</dbReference>
<dbReference type="GO" id="GO:0000270">
    <property type="term" value="P:peptidoglycan metabolic process"/>
    <property type="evidence" value="ECO:0007669"/>
    <property type="project" value="TreeGrafter"/>
</dbReference>
<evidence type="ECO:0000313" key="5">
    <source>
        <dbReference type="Proteomes" id="UP000009145"/>
    </source>
</evidence>
<dbReference type="Pfam" id="PF02113">
    <property type="entry name" value="Peptidase_S13"/>
    <property type="match status" value="1"/>
</dbReference>
<dbReference type="PANTHER" id="PTHR30023">
    <property type="entry name" value="D-ALANYL-D-ALANINE CARBOXYPEPTIDASE"/>
    <property type="match status" value="1"/>
</dbReference>
<dbReference type="OrthoDB" id="9802627at2"/>
<sequence length="467" mass="51459" precursor="true">MSRYAAFILMLGCLLPVTANALFSHPDLADIPTPPNADVALMVVDTTNGNEIYAERADQFQQPASLQKLVTALAGKLYLKDDFRFDTTIESRGKDIIVRLGGDPSFTHTDLRVLVEKLKTQHPEIHGNLILNGGIFEPFERAIGLPWDIMGICYSAPSSAFTLNGNCVYGKLEATSEAPVTAVKVSASDRVTIDTNRIHLREGLNTDNIDCELKLTADNNNHYQVGGCVGVHRLPVNFHLSVQNPEKVMTAILREELARVGITLHGKLIRNDQLRGDIILRHQSAPLAKLIDEMVKKSDNLIADNLLKTIGARYFSTAGSFENGAAAIKAILNEHNVDIGTAEIMDGSGLSRNNKMTPRQMMRVVNYIFQHPEAGMIDTLPVSGVSGTLQWRPSLVNAPLKGKVTAKTGSLHGVYNLAGRIKTKSGKSLTFVQIISNYHPQSQNRNIARKPIRVFEKSFYESLYNKY</sequence>
<evidence type="ECO:0000256" key="1">
    <source>
        <dbReference type="ARBA" id="ARBA00006096"/>
    </source>
</evidence>
<keyword evidence="3" id="KW-0732">Signal</keyword>
<dbReference type="KEGG" id="mec:Q7C_2559"/>
<dbReference type="eggNOG" id="COG2027">
    <property type="taxonomic scope" value="Bacteria"/>
</dbReference>
<keyword evidence="4" id="KW-0645">Protease</keyword>
<evidence type="ECO:0000256" key="3">
    <source>
        <dbReference type="SAM" id="SignalP"/>
    </source>
</evidence>
<keyword evidence="5" id="KW-1185">Reference proteome</keyword>
<evidence type="ECO:0000256" key="2">
    <source>
        <dbReference type="ARBA" id="ARBA00022801"/>
    </source>
</evidence>
<dbReference type="RefSeq" id="WP_014705098.1">
    <property type="nucleotide sequence ID" value="NC_017856.1"/>
</dbReference>
<name>I1YL87_METFJ</name>
<dbReference type="PANTHER" id="PTHR30023:SF0">
    <property type="entry name" value="PENICILLIN-SENSITIVE CARBOXYPEPTIDASE A"/>
    <property type="match status" value="1"/>
</dbReference>
<protein>
    <submittedName>
        <fullName evidence="4">D-alanyl-D-alanine carboxypeptidase</fullName>
        <ecNumber evidence="4">3.4.16.4</ecNumber>
    </submittedName>
</protein>
<dbReference type="InterPro" id="IPR000667">
    <property type="entry name" value="Peptidase_S13"/>
</dbReference>
<reference evidence="4 5" key="1">
    <citation type="journal article" date="2012" name="J. Bacteriol.">
        <title>Complete genome sequences of Methylophaga sp. strain JAM1 and Methylophaga sp. strain JAM7.</title>
        <authorList>
            <person name="Villeneuve C."/>
            <person name="Martineau C."/>
            <person name="Mauffrey F."/>
            <person name="Villemur R."/>
        </authorList>
    </citation>
    <scope>NUCLEOTIDE SEQUENCE [LARGE SCALE GENOMIC DNA]</scope>
    <source>
        <strain evidence="4 5">JAM7</strain>
    </source>
</reference>
<comment type="similarity">
    <text evidence="1">Belongs to the peptidase S13 family.</text>
</comment>
<dbReference type="HOGENOM" id="CLU_017692_1_1_6"/>
<dbReference type="MEROPS" id="S13.001"/>
<dbReference type="GO" id="GO:0006508">
    <property type="term" value="P:proteolysis"/>
    <property type="evidence" value="ECO:0007669"/>
    <property type="project" value="InterPro"/>
</dbReference>
<dbReference type="InterPro" id="IPR012338">
    <property type="entry name" value="Beta-lactam/transpept-like"/>
</dbReference>
<dbReference type="PATRIC" id="fig|754477.3.peg.2513"/>
<dbReference type="NCBIfam" id="TIGR00666">
    <property type="entry name" value="PBP4"/>
    <property type="match status" value="1"/>
</dbReference>
<dbReference type="AlphaFoldDB" id="I1YL87"/>
<organism evidence="4 5">
    <name type="scientific">Methylophaga frappieri (strain ATCC BAA-2434 / DSM 25690 / JAM7)</name>
    <dbReference type="NCBI Taxonomy" id="754477"/>
    <lineage>
        <taxon>Bacteria</taxon>
        <taxon>Pseudomonadati</taxon>
        <taxon>Pseudomonadota</taxon>
        <taxon>Gammaproteobacteria</taxon>
        <taxon>Thiotrichales</taxon>
        <taxon>Piscirickettsiaceae</taxon>
        <taxon>Methylophaga</taxon>
    </lineage>
</organism>
<accession>I1YL87</accession>
<gene>
    <name evidence="4" type="ordered locus">Q7C_2559</name>
</gene>
<proteinExistence type="inferred from homology"/>
<dbReference type="EMBL" id="CP003380">
    <property type="protein sequence ID" value="AFJ03680.1"/>
    <property type="molecule type" value="Genomic_DNA"/>
</dbReference>
<keyword evidence="2 4" id="KW-0378">Hydrolase</keyword>
<dbReference type="SUPFAM" id="SSF56601">
    <property type="entry name" value="beta-lactamase/transpeptidase-like"/>
    <property type="match status" value="1"/>
</dbReference>
<evidence type="ECO:0000313" key="4">
    <source>
        <dbReference type="EMBL" id="AFJ03680.1"/>
    </source>
</evidence>